<evidence type="ECO:0000313" key="2">
    <source>
        <dbReference type="EMBL" id="CAK9054673.1"/>
    </source>
</evidence>
<feature type="domain" description="Pseudouridine synthase RsuA/RluA-like" evidence="1">
    <location>
        <begin position="19"/>
        <end position="166"/>
    </location>
</feature>
<dbReference type="PANTHER" id="PTHR21600">
    <property type="entry name" value="MITOCHONDRIAL RNA PSEUDOURIDINE SYNTHASE"/>
    <property type="match status" value="1"/>
</dbReference>
<dbReference type="Pfam" id="PF00849">
    <property type="entry name" value="PseudoU_synth_2"/>
    <property type="match status" value="1"/>
</dbReference>
<dbReference type="PROSITE" id="PS01129">
    <property type="entry name" value="PSI_RLU"/>
    <property type="match status" value="1"/>
</dbReference>
<proteinExistence type="predicted"/>
<gene>
    <name evidence="2" type="ORF">SCF082_LOCUS29655</name>
</gene>
<evidence type="ECO:0000313" key="3">
    <source>
        <dbReference type="Proteomes" id="UP001642464"/>
    </source>
</evidence>
<dbReference type="InterPro" id="IPR006224">
    <property type="entry name" value="PsdUridine_synth_RluA-like_CS"/>
</dbReference>
<dbReference type="SUPFAM" id="SSF55120">
    <property type="entry name" value="Pseudouridine synthase"/>
    <property type="match status" value="1"/>
</dbReference>
<dbReference type="Proteomes" id="UP001642464">
    <property type="component" value="Unassembled WGS sequence"/>
</dbReference>
<organism evidence="2 3">
    <name type="scientific">Durusdinium trenchii</name>
    <dbReference type="NCBI Taxonomy" id="1381693"/>
    <lineage>
        <taxon>Eukaryota</taxon>
        <taxon>Sar</taxon>
        <taxon>Alveolata</taxon>
        <taxon>Dinophyceae</taxon>
        <taxon>Suessiales</taxon>
        <taxon>Symbiodiniaceae</taxon>
        <taxon>Durusdinium</taxon>
    </lineage>
</organism>
<protein>
    <recommendedName>
        <fullName evidence="1">Pseudouridine synthase RsuA/RluA-like domain-containing protein</fullName>
    </recommendedName>
</protein>
<accession>A0ABP0MT50</accession>
<dbReference type="InterPro" id="IPR006145">
    <property type="entry name" value="PsdUridine_synth_RsuA/RluA"/>
</dbReference>
<dbReference type="EMBL" id="CAXAMM010024093">
    <property type="protein sequence ID" value="CAK9054673.1"/>
    <property type="molecule type" value="Genomic_DNA"/>
</dbReference>
<comment type="caution">
    <text evidence="2">The sequence shown here is derived from an EMBL/GenBank/DDBJ whole genome shotgun (WGS) entry which is preliminary data.</text>
</comment>
<sequence>MPDAPTDSLLRIILDTGRYVVVDKPSGLLSVPGKGPEKADCVRARVLAMYPDATGPMTVHRLDQDTSGLIVVALDADAQRAMSQVFEHRRVTKRYIAVVEGELKDHAGLIDLPLRIDWPNRPKHIVAEDGRASQTRYRVLGVEHGNTRVEFTPITGRGHQLRVHAADERGLGTPILGDPLYGDTSKAPRLLLHAWSLEFADPFSGELLHVRSEPGF</sequence>
<keyword evidence="3" id="KW-1185">Reference proteome</keyword>
<dbReference type="Gene3D" id="3.30.2350.10">
    <property type="entry name" value="Pseudouridine synthase"/>
    <property type="match status" value="1"/>
</dbReference>
<dbReference type="CDD" id="cd02869">
    <property type="entry name" value="PseudoU_synth_RluA_like"/>
    <property type="match status" value="1"/>
</dbReference>
<name>A0ABP0MT50_9DINO</name>
<dbReference type="PANTHER" id="PTHR21600:SF89">
    <property type="entry name" value="RIBOSOMAL LARGE SUBUNIT PSEUDOURIDINE SYNTHASE A"/>
    <property type="match status" value="1"/>
</dbReference>
<reference evidence="2 3" key="1">
    <citation type="submission" date="2024-02" db="EMBL/GenBank/DDBJ databases">
        <authorList>
            <person name="Chen Y."/>
            <person name="Shah S."/>
            <person name="Dougan E. K."/>
            <person name="Thang M."/>
            <person name="Chan C."/>
        </authorList>
    </citation>
    <scope>NUCLEOTIDE SEQUENCE [LARGE SCALE GENOMIC DNA]</scope>
</reference>
<dbReference type="InterPro" id="IPR020103">
    <property type="entry name" value="PsdUridine_synth_cat_dom_sf"/>
</dbReference>
<evidence type="ECO:0000259" key="1">
    <source>
        <dbReference type="Pfam" id="PF00849"/>
    </source>
</evidence>
<dbReference type="InterPro" id="IPR050188">
    <property type="entry name" value="RluA_PseudoU_synthase"/>
</dbReference>